<dbReference type="GO" id="GO:0004660">
    <property type="term" value="F:protein farnesyltransferase activity"/>
    <property type="evidence" value="ECO:0007669"/>
    <property type="project" value="UniProtKB-EC"/>
</dbReference>
<evidence type="ECO:0000256" key="1">
    <source>
        <dbReference type="ARBA" id="ARBA00001946"/>
    </source>
</evidence>
<dbReference type="GO" id="GO:0005965">
    <property type="term" value="C:protein farnesyltransferase complex"/>
    <property type="evidence" value="ECO:0007669"/>
    <property type="project" value="TreeGrafter"/>
</dbReference>
<dbReference type="Gene3D" id="1.25.40.120">
    <property type="entry name" value="Protein prenylyltransferase"/>
    <property type="match status" value="1"/>
</dbReference>
<dbReference type="AlphaFoldDB" id="A0A397U4G6"/>
<evidence type="ECO:0000313" key="14">
    <source>
        <dbReference type="EMBL" id="RIB03927.1"/>
    </source>
</evidence>
<evidence type="ECO:0000313" key="15">
    <source>
        <dbReference type="Proteomes" id="UP000266673"/>
    </source>
</evidence>
<evidence type="ECO:0000256" key="2">
    <source>
        <dbReference type="ARBA" id="ARBA00006734"/>
    </source>
</evidence>
<organism evidence="14 15">
    <name type="scientific">Gigaspora rosea</name>
    <dbReference type="NCBI Taxonomy" id="44941"/>
    <lineage>
        <taxon>Eukaryota</taxon>
        <taxon>Fungi</taxon>
        <taxon>Fungi incertae sedis</taxon>
        <taxon>Mucoromycota</taxon>
        <taxon>Glomeromycotina</taxon>
        <taxon>Glomeromycetes</taxon>
        <taxon>Diversisporales</taxon>
        <taxon>Gigasporaceae</taxon>
        <taxon>Gigaspora</taxon>
    </lineage>
</organism>
<dbReference type="GO" id="GO:0005953">
    <property type="term" value="C:CAAX-protein geranylgeranyltransferase complex"/>
    <property type="evidence" value="ECO:0007669"/>
    <property type="project" value="TreeGrafter"/>
</dbReference>
<evidence type="ECO:0000256" key="7">
    <source>
        <dbReference type="ARBA" id="ARBA00022737"/>
    </source>
</evidence>
<sequence length="300" mass="35575">MSFENYDWSDVVPIEQDDGPDPLAQIAYDPEYSKAMGYFRALAQKNEHSERALTLTEKIIEHNPAHYTIWHYRQQILFSLNKDLYEELDFIRNQVEQNPKNYQLWHHRQVIVEKLKDCSLESSFTEEVLNDDSKNYHAWTYRQWVIRTFNLWDNELSFVEKLLEKDIRNNSAWNQRYFAIFYNPTKPSEEFLEQEVQYGITKIKLAPNNISPWNYVKGVIAKSKLKIDVLEELCKTLYQQGIISPHALGCLVDIYEDRAKCGSINEKELGIQTCILLAEQHDTIRQKYWNYRKHVLASIA</sequence>
<keyword evidence="6" id="KW-0808">Transferase</keyword>
<accession>A0A397U4G6</accession>
<comment type="similarity">
    <text evidence="2">Belongs to the protein prenyltransferase subunit alpha family.</text>
</comment>
<dbReference type="PANTHER" id="PTHR11129">
    <property type="entry name" value="PROTEIN FARNESYLTRANSFERASE ALPHA SUBUNIT/RAB GERANYLGERANYL TRANSFERASE ALPHA SUBUNIT"/>
    <property type="match status" value="1"/>
</dbReference>
<dbReference type="STRING" id="44941.A0A397U4G6"/>
<name>A0A397U4G6_9GLOM</name>
<evidence type="ECO:0000256" key="5">
    <source>
        <dbReference type="ARBA" id="ARBA00022602"/>
    </source>
</evidence>
<evidence type="ECO:0000256" key="3">
    <source>
        <dbReference type="ARBA" id="ARBA00012700"/>
    </source>
</evidence>
<dbReference type="EC" id="2.5.1.58" evidence="4"/>
<evidence type="ECO:0000256" key="12">
    <source>
        <dbReference type="ARBA" id="ARBA00043086"/>
    </source>
</evidence>
<dbReference type="EMBL" id="QKWP01002293">
    <property type="protein sequence ID" value="RIB03927.1"/>
    <property type="molecule type" value="Genomic_DNA"/>
</dbReference>
<keyword evidence="8" id="KW-0460">Magnesium</keyword>
<keyword evidence="5" id="KW-0637">Prenyltransferase</keyword>
<protein>
    <recommendedName>
        <fullName evidence="9">Protein farnesyltransferase/geranylgeranyltransferase type-1 subunit alpha</fullName>
        <ecNumber evidence="4">2.5.1.58</ecNumber>
        <ecNumber evidence="3">2.5.1.59</ecNumber>
    </recommendedName>
    <alternativeName>
        <fullName evidence="12">CAAX farnesyltransferase subunit alpha</fullName>
    </alternativeName>
    <alternativeName>
        <fullName evidence="11">FTase-alpha</fullName>
    </alternativeName>
    <alternativeName>
        <fullName evidence="10">Ras proteins prenyltransferase subunit alpha</fullName>
    </alternativeName>
    <alternativeName>
        <fullName evidence="13">Type I protein geranyl-geranyltransferase subunit alpha</fullName>
    </alternativeName>
</protein>
<evidence type="ECO:0000256" key="4">
    <source>
        <dbReference type="ARBA" id="ARBA00012702"/>
    </source>
</evidence>
<dbReference type="PANTHER" id="PTHR11129:SF1">
    <property type="entry name" value="PROTEIN FARNESYLTRANSFERASE_GERANYLGERANYLTRANSFERASE TYPE-1 SUBUNIT ALPHA"/>
    <property type="match status" value="1"/>
</dbReference>
<evidence type="ECO:0000256" key="10">
    <source>
        <dbReference type="ARBA" id="ARBA00041392"/>
    </source>
</evidence>
<gene>
    <name evidence="14" type="ORF">C2G38_2254691</name>
</gene>
<dbReference type="Pfam" id="PF01239">
    <property type="entry name" value="PPTA"/>
    <property type="match status" value="4"/>
</dbReference>
<reference evidence="14 15" key="1">
    <citation type="submission" date="2018-06" db="EMBL/GenBank/DDBJ databases">
        <title>Comparative genomics reveals the genomic features of Rhizophagus irregularis, R. cerebriforme, R. diaphanum and Gigaspora rosea, and their symbiotic lifestyle signature.</title>
        <authorList>
            <person name="Morin E."/>
            <person name="San Clemente H."/>
            <person name="Chen E.C.H."/>
            <person name="De La Providencia I."/>
            <person name="Hainaut M."/>
            <person name="Kuo A."/>
            <person name="Kohler A."/>
            <person name="Murat C."/>
            <person name="Tang N."/>
            <person name="Roy S."/>
            <person name="Loubradou J."/>
            <person name="Henrissat B."/>
            <person name="Grigoriev I.V."/>
            <person name="Corradi N."/>
            <person name="Roux C."/>
            <person name="Martin F.M."/>
        </authorList>
    </citation>
    <scope>NUCLEOTIDE SEQUENCE [LARGE SCALE GENOMIC DNA]</scope>
    <source>
        <strain evidence="14 15">DAOM 194757</strain>
    </source>
</reference>
<proteinExistence type="inferred from homology"/>
<evidence type="ECO:0000256" key="8">
    <source>
        <dbReference type="ARBA" id="ARBA00022842"/>
    </source>
</evidence>
<dbReference type="Proteomes" id="UP000266673">
    <property type="component" value="Unassembled WGS sequence"/>
</dbReference>
<dbReference type="PROSITE" id="PS51147">
    <property type="entry name" value="PFTA"/>
    <property type="match status" value="5"/>
</dbReference>
<dbReference type="SUPFAM" id="SSF48439">
    <property type="entry name" value="Protein prenylyltransferase"/>
    <property type="match status" value="1"/>
</dbReference>
<dbReference type="GO" id="GO:0004662">
    <property type="term" value="F:CAAX-protein geranylgeranyltransferase activity"/>
    <property type="evidence" value="ECO:0007669"/>
    <property type="project" value="UniProtKB-EC"/>
</dbReference>
<comment type="cofactor">
    <cofactor evidence="1">
        <name>Mg(2+)</name>
        <dbReference type="ChEBI" id="CHEBI:18420"/>
    </cofactor>
</comment>
<evidence type="ECO:0000256" key="6">
    <source>
        <dbReference type="ARBA" id="ARBA00022679"/>
    </source>
</evidence>
<dbReference type="InterPro" id="IPR002088">
    <property type="entry name" value="Prenyl_trans_a"/>
</dbReference>
<keyword evidence="7" id="KW-0677">Repeat</keyword>
<dbReference type="OrthoDB" id="10255768at2759"/>
<keyword evidence="15" id="KW-1185">Reference proteome</keyword>
<evidence type="ECO:0000256" key="13">
    <source>
        <dbReference type="ARBA" id="ARBA00043219"/>
    </source>
</evidence>
<dbReference type="EC" id="2.5.1.59" evidence="3"/>
<evidence type="ECO:0000256" key="11">
    <source>
        <dbReference type="ARBA" id="ARBA00042436"/>
    </source>
</evidence>
<evidence type="ECO:0000256" key="9">
    <source>
        <dbReference type="ARBA" id="ARBA00040965"/>
    </source>
</evidence>
<comment type="caution">
    <text evidence="14">The sequence shown here is derived from an EMBL/GenBank/DDBJ whole genome shotgun (WGS) entry which is preliminary data.</text>
</comment>